<sequence length="596" mass="63025">MLTRNPAVNPAATVFRKTLRFSTVQFTCHSMAWGEIGQNTDFGIVMSGLPLVSRLGRQLARFAAAKQGNIAVIFAIALVPVLGFVGAALDYSRAVHARTSLQSALDSAALMVSKDLTNGIISESEVEAKAKSYFSGLYTGRPGLVSTADIHATYTPKDSNGISNVVVTGSGAMPTDFMKIAGFPTLGYNGSSTAAWGNTRMRVAMVLDNTGSMAQNGKMTAMQAAAKDMITTLSNYNKQTGDVYISIIPFSKDVNVGTTNVNASWINWTEWEAEPPILVNNKSSAFNSAIGGSNCPFSYSTHGFVCMDRPATLSGANTTSKIPSTGTYAGYICPSRDNGSKISGKSGIYYNGCYTTATGASASCGSSTSCTCTGSGSGKICHLWRGDGTTATAAAAPGHNTWTGCVNDRDQDYDTKNSAPGSGSGSPSSQFYAEQWSGCLPATVFPMSNQWQTLKDQITSMSPSGNTNQAIGLAWGWQSLSTTNPPIAAPAKASNYVYKDYIVLLSDGLNTQNRWSTSQSAIDARQAILCDNIKADKANPITIFTIQVNINNADAKSQVLEKCATDGNFQMITSSSQTSDAFKNILTQISKLRVAK</sequence>
<accession>A0ABV4GRB7</accession>
<evidence type="ECO:0000313" key="4">
    <source>
        <dbReference type="EMBL" id="MEY9474479.1"/>
    </source>
</evidence>
<dbReference type="SUPFAM" id="SSF53300">
    <property type="entry name" value="vWA-like"/>
    <property type="match status" value="1"/>
</dbReference>
<dbReference type="Gene3D" id="3.40.50.410">
    <property type="entry name" value="von Willebrand factor, type A domain"/>
    <property type="match status" value="2"/>
</dbReference>
<dbReference type="RefSeq" id="WP_370058543.1">
    <property type="nucleotide sequence ID" value="NZ_JBGBYD010000002.1"/>
</dbReference>
<evidence type="ECO:0000313" key="5">
    <source>
        <dbReference type="Proteomes" id="UP001565474"/>
    </source>
</evidence>
<reference evidence="4 5" key="1">
    <citation type="submission" date="2024-07" db="EMBL/GenBank/DDBJ databases">
        <title>Genomic Encyclopedia of Type Strains, Phase V (KMG-V): Genome sequencing to study the core and pangenomes of soil and plant-associated prokaryotes.</title>
        <authorList>
            <person name="Whitman W."/>
        </authorList>
    </citation>
    <scope>NUCLEOTIDE SEQUENCE [LARGE SCALE GENOMIC DNA]</scope>
    <source>
        <strain evidence="4 5">USDA 222</strain>
    </source>
</reference>
<keyword evidence="5" id="KW-1185">Reference proteome</keyword>
<comment type="caution">
    <text evidence="4">The sequence shown here is derived from an EMBL/GenBank/DDBJ whole genome shotgun (WGS) entry which is preliminary data.</text>
</comment>
<feature type="compositionally biased region" description="Low complexity" evidence="1">
    <location>
        <begin position="418"/>
        <end position="429"/>
    </location>
</feature>
<dbReference type="Proteomes" id="UP001565474">
    <property type="component" value="Unassembled WGS sequence"/>
</dbReference>
<keyword evidence="2" id="KW-1133">Transmembrane helix</keyword>
<evidence type="ECO:0000256" key="2">
    <source>
        <dbReference type="SAM" id="Phobius"/>
    </source>
</evidence>
<keyword evidence="2" id="KW-0472">Membrane</keyword>
<keyword evidence="2" id="KW-0812">Transmembrane</keyword>
<name>A0ABV4GRB7_9BRAD</name>
<evidence type="ECO:0000256" key="1">
    <source>
        <dbReference type="SAM" id="MobiDB-lite"/>
    </source>
</evidence>
<feature type="domain" description="Putative Flp pilus-assembly TadG-like N-terminal" evidence="3">
    <location>
        <begin position="68"/>
        <end position="111"/>
    </location>
</feature>
<dbReference type="EMBL" id="JBGBZN010000002">
    <property type="protein sequence ID" value="MEY9474479.1"/>
    <property type="molecule type" value="Genomic_DNA"/>
</dbReference>
<feature type="transmembrane region" description="Helical" evidence="2">
    <location>
        <begin position="70"/>
        <end position="89"/>
    </location>
</feature>
<organism evidence="4 5">
    <name type="scientific">Bradyrhizobium yuanmingense</name>
    <dbReference type="NCBI Taxonomy" id="108015"/>
    <lineage>
        <taxon>Bacteria</taxon>
        <taxon>Pseudomonadati</taxon>
        <taxon>Pseudomonadota</taxon>
        <taxon>Alphaproteobacteria</taxon>
        <taxon>Hyphomicrobiales</taxon>
        <taxon>Nitrobacteraceae</taxon>
        <taxon>Bradyrhizobium</taxon>
    </lineage>
</organism>
<dbReference type="InterPro" id="IPR036465">
    <property type="entry name" value="vWFA_dom_sf"/>
</dbReference>
<dbReference type="Pfam" id="PF13400">
    <property type="entry name" value="Tad"/>
    <property type="match status" value="1"/>
</dbReference>
<proteinExistence type="predicted"/>
<gene>
    <name evidence="4" type="ORF">ABH992_006878</name>
</gene>
<dbReference type="InterPro" id="IPR028087">
    <property type="entry name" value="Tad_N"/>
</dbReference>
<protein>
    <submittedName>
        <fullName evidence="4">Flp pilus assembly protein TadG</fullName>
    </submittedName>
</protein>
<feature type="region of interest" description="Disordered" evidence="1">
    <location>
        <begin position="411"/>
        <end position="430"/>
    </location>
</feature>
<evidence type="ECO:0000259" key="3">
    <source>
        <dbReference type="Pfam" id="PF13400"/>
    </source>
</evidence>